<dbReference type="Proteomes" id="UP000046392">
    <property type="component" value="Unplaced"/>
</dbReference>
<keyword evidence="2" id="KW-1185">Reference proteome</keyword>
<dbReference type="InterPro" id="IPR017850">
    <property type="entry name" value="Alkaline_phosphatase_core_sf"/>
</dbReference>
<evidence type="ECO:0000313" key="3">
    <source>
        <dbReference type="WBParaSite" id="SPAL_0000766300.1"/>
    </source>
</evidence>
<reference evidence="3" key="1">
    <citation type="submission" date="2017-02" db="UniProtKB">
        <authorList>
            <consortium name="WormBaseParasite"/>
        </authorList>
    </citation>
    <scope>IDENTIFICATION</scope>
</reference>
<dbReference type="PANTHER" id="PTHR10974:SF75">
    <property type="entry name" value="SULFATASE DOMAIN-CONTAINING PROTEIN"/>
    <property type="match status" value="1"/>
</dbReference>
<keyword evidence="1" id="KW-0472">Membrane</keyword>
<accession>A0A0N5BP35</accession>
<dbReference type="GO" id="GO:0005615">
    <property type="term" value="C:extracellular space"/>
    <property type="evidence" value="ECO:0007669"/>
    <property type="project" value="TreeGrafter"/>
</dbReference>
<dbReference type="SUPFAM" id="SSF53649">
    <property type="entry name" value="Alkaline phosphatase-like"/>
    <property type="match status" value="1"/>
</dbReference>
<sequence length="680" mass="80104">MYLQLINSYIFGTLAILILSLIQYSYTNVTLTSNEKDNTQIHNIEDQYKKSISSLKIIEKPSSCKFQNFTLWPEFNEFKNPFKPQKCSKNFTNDYVTFSKGILSYNKKNKSIACQYQCNYAKNDYELSTGDWLDIDDSKPQCDVFEVLCNDTSTNQTVFQDIYLYVSDKKGIPHEPLTFLEDSYRNNTLHHKYNVHLIVIDSISYYNALRGLPKTLKYLQDEYKGSLFKYLNKVGLNSLPNANSFLINIRVPKLVDTLKSRKTKNSDYWGTGSSYCNANLDNKPFIVKYYRELNFTVMNGEEYAVTAFNWPNCKGFSKPFAHHTSRPYELRLHSKRFRKNGIFFKNFKQKCIQDYDYQMKYLTQFLKKYNKEKHFTYTWLTNIAHDELTGFYHLDDYFKNFFIKNKKYLDNGFLIFMADHGFRIGPFRNTKQGGFEDANPFLLIAPPKNLQNVDSEVFKNLKANSEKHISHFDVYATMLDIATEGTRTNFKEMKPFNFTKIVKKNKIKGFSLLREINTSRDCYDMEITSEYCLCQMEFKALNETIVEKKYSKRDDQSLPHDFSVIPRFLAKRFIYEVNSRLIKSKLHDKCIIYEKVKVIHELTYVLNESNKLVFKMKIEMSPRGIFEAVFDEHGNLVSDDINRIDRYGPYAEICVPDHINRKFCFCKSLLKKGKNSDFKL</sequence>
<dbReference type="CDD" id="cd16021">
    <property type="entry name" value="ALP_like"/>
    <property type="match status" value="1"/>
</dbReference>
<dbReference type="AlphaFoldDB" id="A0A0N5BP35"/>
<evidence type="ECO:0000313" key="2">
    <source>
        <dbReference type="Proteomes" id="UP000046392"/>
    </source>
</evidence>
<keyword evidence="1" id="KW-1133">Transmembrane helix</keyword>
<dbReference type="STRING" id="174720.A0A0N5BP35"/>
<dbReference type="Gene3D" id="3.40.720.10">
    <property type="entry name" value="Alkaline Phosphatase, subunit A"/>
    <property type="match status" value="1"/>
</dbReference>
<dbReference type="Pfam" id="PF02995">
    <property type="entry name" value="DUF229"/>
    <property type="match status" value="1"/>
</dbReference>
<dbReference type="WBParaSite" id="SPAL_0000766300.1">
    <property type="protein sequence ID" value="SPAL_0000766300.1"/>
    <property type="gene ID" value="SPAL_0000766300"/>
</dbReference>
<organism evidence="2 3">
    <name type="scientific">Strongyloides papillosus</name>
    <name type="common">Intestinal threadworm</name>
    <dbReference type="NCBI Taxonomy" id="174720"/>
    <lineage>
        <taxon>Eukaryota</taxon>
        <taxon>Metazoa</taxon>
        <taxon>Ecdysozoa</taxon>
        <taxon>Nematoda</taxon>
        <taxon>Chromadorea</taxon>
        <taxon>Rhabditida</taxon>
        <taxon>Tylenchina</taxon>
        <taxon>Panagrolaimomorpha</taxon>
        <taxon>Strongyloidoidea</taxon>
        <taxon>Strongyloididae</taxon>
        <taxon>Strongyloides</taxon>
    </lineage>
</organism>
<name>A0A0N5BP35_STREA</name>
<feature type="transmembrane region" description="Helical" evidence="1">
    <location>
        <begin position="7"/>
        <end position="26"/>
    </location>
</feature>
<evidence type="ECO:0000256" key="1">
    <source>
        <dbReference type="SAM" id="Phobius"/>
    </source>
</evidence>
<proteinExistence type="predicted"/>
<protein>
    <submittedName>
        <fullName evidence="3">Sulfatase domain-containing protein</fullName>
    </submittedName>
</protein>
<dbReference type="InterPro" id="IPR004245">
    <property type="entry name" value="DUF229"/>
</dbReference>
<dbReference type="PANTHER" id="PTHR10974">
    <property type="entry name" value="FI08016P-RELATED"/>
    <property type="match status" value="1"/>
</dbReference>
<keyword evidence="1" id="KW-0812">Transmembrane</keyword>